<dbReference type="EMBL" id="JBHTCJ010000001">
    <property type="protein sequence ID" value="MFC7339842.1"/>
    <property type="molecule type" value="Genomic_DNA"/>
</dbReference>
<dbReference type="Proteomes" id="UP001596504">
    <property type="component" value="Unassembled WGS sequence"/>
</dbReference>
<gene>
    <name evidence="5" type="ORF">ACFQRI_00350</name>
</gene>
<keyword evidence="6" id="KW-1185">Reference proteome</keyword>
<dbReference type="Pfam" id="PF01040">
    <property type="entry name" value="UbiA"/>
    <property type="match status" value="1"/>
</dbReference>
<dbReference type="InterPro" id="IPR000537">
    <property type="entry name" value="UbiA_prenyltransferase"/>
</dbReference>
<evidence type="ECO:0000256" key="2">
    <source>
        <dbReference type="ARBA" id="ARBA00022692"/>
    </source>
</evidence>
<dbReference type="InterPro" id="IPR044878">
    <property type="entry name" value="UbiA_sf"/>
</dbReference>
<evidence type="ECO:0000313" key="6">
    <source>
        <dbReference type="Proteomes" id="UP001596504"/>
    </source>
</evidence>
<dbReference type="InterPro" id="IPR050475">
    <property type="entry name" value="Prenyltransferase_related"/>
</dbReference>
<accession>A0ABW2LFQ4</accession>
<sequence>MRRFRALVELTRAPAALTVLGDSVTGAVSAGRRLRGRRAVLPAASAAAYWAGMVLNDWADREVDAAERPERPIPSGRIEPVLALGLAAGLGGAGLLIGAAAGRSRQATALLVSVIGYDVVFKPNPAGPVSMAACRALDVLLGGGRDSWPAAARVAAHTWAVTSLSRGEVHGASPRTAATAAAVTGLITASLPLGCASPAHRAAVVSLGTAYAGAVGGPQWRARADPRAARVREATRRGVHGTVLLQAALSARRNLPAAAALVAVLPAIELLGRKVSPT</sequence>
<comment type="caution">
    <text evidence="5">The sequence shown here is derived from an EMBL/GenBank/DDBJ whole genome shotgun (WGS) entry which is preliminary data.</text>
</comment>
<organism evidence="5 6">
    <name type="scientific">Saccharopolyspora griseoalba</name>
    <dbReference type="NCBI Taxonomy" id="1431848"/>
    <lineage>
        <taxon>Bacteria</taxon>
        <taxon>Bacillati</taxon>
        <taxon>Actinomycetota</taxon>
        <taxon>Actinomycetes</taxon>
        <taxon>Pseudonocardiales</taxon>
        <taxon>Pseudonocardiaceae</taxon>
        <taxon>Saccharopolyspora</taxon>
    </lineage>
</organism>
<protein>
    <submittedName>
        <fullName evidence="5">SCO3242 family prenyltransferase</fullName>
        <ecNumber evidence="5">2.5.1.-</ecNumber>
    </submittedName>
</protein>
<comment type="subcellular location">
    <subcellularLocation>
        <location evidence="1">Membrane</location>
        <topology evidence="1">Multi-pass membrane protein</topology>
    </subcellularLocation>
</comment>
<name>A0ABW2LFQ4_9PSEU</name>
<evidence type="ECO:0000313" key="5">
    <source>
        <dbReference type="EMBL" id="MFC7339842.1"/>
    </source>
</evidence>
<evidence type="ECO:0000256" key="4">
    <source>
        <dbReference type="ARBA" id="ARBA00023136"/>
    </source>
</evidence>
<dbReference type="EC" id="2.5.1.-" evidence="5"/>
<proteinExistence type="predicted"/>
<dbReference type="PANTHER" id="PTHR42723">
    <property type="entry name" value="CHLOROPHYLL SYNTHASE"/>
    <property type="match status" value="1"/>
</dbReference>
<evidence type="ECO:0000256" key="3">
    <source>
        <dbReference type="ARBA" id="ARBA00022989"/>
    </source>
</evidence>
<keyword evidence="3" id="KW-1133">Transmembrane helix</keyword>
<dbReference type="Gene3D" id="1.10.357.140">
    <property type="entry name" value="UbiA prenyltransferase"/>
    <property type="match status" value="1"/>
</dbReference>
<dbReference type="NCBIfam" id="NF045897">
    <property type="entry name" value="SCO3242_trans"/>
    <property type="match status" value="1"/>
</dbReference>
<dbReference type="GO" id="GO:0016740">
    <property type="term" value="F:transferase activity"/>
    <property type="evidence" value="ECO:0007669"/>
    <property type="project" value="UniProtKB-KW"/>
</dbReference>
<dbReference type="PANTHER" id="PTHR42723:SF1">
    <property type="entry name" value="CHLOROPHYLL SYNTHASE, CHLOROPLASTIC"/>
    <property type="match status" value="1"/>
</dbReference>
<keyword evidence="2" id="KW-0812">Transmembrane</keyword>
<dbReference type="RefSeq" id="WP_380662740.1">
    <property type="nucleotide sequence ID" value="NZ_JBHTCJ010000001.1"/>
</dbReference>
<keyword evidence="4" id="KW-0472">Membrane</keyword>
<evidence type="ECO:0000256" key="1">
    <source>
        <dbReference type="ARBA" id="ARBA00004141"/>
    </source>
</evidence>
<reference evidence="6" key="1">
    <citation type="journal article" date="2019" name="Int. J. Syst. Evol. Microbiol.">
        <title>The Global Catalogue of Microorganisms (GCM) 10K type strain sequencing project: providing services to taxonomists for standard genome sequencing and annotation.</title>
        <authorList>
            <consortium name="The Broad Institute Genomics Platform"/>
            <consortium name="The Broad Institute Genome Sequencing Center for Infectious Disease"/>
            <person name="Wu L."/>
            <person name="Ma J."/>
        </authorList>
    </citation>
    <scope>NUCLEOTIDE SEQUENCE [LARGE SCALE GENOMIC DNA]</scope>
    <source>
        <strain evidence="6">WLHS5</strain>
    </source>
</reference>
<keyword evidence="5" id="KW-0808">Transferase</keyword>